<keyword evidence="1" id="KW-1133">Transmembrane helix</keyword>
<evidence type="ECO:0008006" key="4">
    <source>
        <dbReference type="Google" id="ProtNLM"/>
    </source>
</evidence>
<evidence type="ECO:0000313" key="2">
    <source>
        <dbReference type="EMBL" id="SNV38275.1"/>
    </source>
</evidence>
<organism evidence="2 3">
    <name type="scientific">Cutibacterium granulosum</name>
    <dbReference type="NCBI Taxonomy" id="33011"/>
    <lineage>
        <taxon>Bacteria</taxon>
        <taxon>Bacillati</taxon>
        <taxon>Actinomycetota</taxon>
        <taxon>Actinomycetes</taxon>
        <taxon>Propionibacteriales</taxon>
        <taxon>Propionibacteriaceae</taxon>
        <taxon>Cutibacterium</taxon>
    </lineage>
</organism>
<proteinExistence type="predicted"/>
<keyword evidence="1" id="KW-0812">Transmembrane</keyword>
<sequence length="168" mass="18354">MPPVTSASPGLLPVLDLYPPVSHDSRWWWVVLGCLVAAAAVLWGCRRVLTRIDVAATAEGPATLETIRATALRDLDAAADACRRGEPDRAVCRDISMALRRFAALACDSDLDYEGLDELSRHAEEDPRLDPVVAVVERCYAVEFDPKGHGVDTDELLADAVRTVRSWT</sequence>
<gene>
    <name evidence="2" type="ORF">SAMEA4412665_01669</name>
</gene>
<dbReference type="KEGG" id="cgrn:4412665_01669"/>
<evidence type="ECO:0000313" key="3">
    <source>
        <dbReference type="Proteomes" id="UP000215332"/>
    </source>
</evidence>
<evidence type="ECO:0000256" key="1">
    <source>
        <dbReference type="SAM" id="Phobius"/>
    </source>
</evidence>
<dbReference type="RefSeq" id="WP_016665906.1">
    <property type="nucleotide sequence ID" value="NZ_AP026710.1"/>
</dbReference>
<name>A0A239WUP3_9ACTN</name>
<keyword evidence="1" id="KW-0472">Membrane</keyword>
<dbReference type="GeneID" id="85154195"/>
<reference evidence="2 3" key="1">
    <citation type="submission" date="2017-06" db="EMBL/GenBank/DDBJ databases">
        <authorList>
            <consortium name="Pathogen Informatics"/>
        </authorList>
    </citation>
    <scope>NUCLEOTIDE SEQUENCE [LARGE SCALE GENOMIC DNA]</scope>
    <source>
        <strain evidence="2 3">NCTC11865</strain>
    </source>
</reference>
<dbReference type="EMBL" id="LT906441">
    <property type="protein sequence ID" value="SNV38275.1"/>
    <property type="molecule type" value="Genomic_DNA"/>
</dbReference>
<feature type="transmembrane region" description="Helical" evidence="1">
    <location>
        <begin position="27"/>
        <end position="45"/>
    </location>
</feature>
<accession>A0A239WUP3</accession>
<dbReference type="Proteomes" id="UP000215332">
    <property type="component" value="Chromosome 1"/>
</dbReference>
<protein>
    <recommendedName>
        <fullName evidence="4">DUF4129 domain-containing protein</fullName>
    </recommendedName>
</protein>
<dbReference type="AlphaFoldDB" id="A0A239WUP3"/>